<feature type="region of interest" description="Disordered" evidence="1">
    <location>
        <begin position="1"/>
        <end position="26"/>
    </location>
</feature>
<dbReference type="AlphaFoldDB" id="A0A855Y287"/>
<dbReference type="RefSeq" id="WP_109997751.1">
    <property type="nucleotide sequence ID" value="NZ_QGTZ01000001.1"/>
</dbReference>
<protein>
    <submittedName>
        <fullName evidence="2">Uncharacterized protein</fullName>
    </submittedName>
</protein>
<dbReference type="Proteomes" id="UP000247078">
    <property type="component" value="Unassembled WGS sequence"/>
</dbReference>
<comment type="caution">
    <text evidence="2">The sequence shown here is derived from an EMBL/GenBank/DDBJ whole genome shotgun (WGS) entry which is preliminary data.</text>
</comment>
<evidence type="ECO:0000313" key="2">
    <source>
        <dbReference type="EMBL" id="PWW44839.1"/>
    </source>
</evidence>
<gene>
    <name evidence="2" type="ORF">DET56_10139</name>
</gene>
<accession>A0A855Y287</accession>
<sequence length="136" mass="15883">MNKYDESSRSHDPDESPDHQCNKESGIDATRPVYLTQGEINALQKALLFLKFECKETDSLLYAGSPLLNSVMEKVQEVHVFGAYAKDLYSRPNECTETFMRDKLERFYAEELARRERTEEQKAEILRCCMYPYPIK</sequence>
<evidence type="ECO:0000313" key="3">
    <source>
        <dbReference type="Proteomes" id="UP000247078"/>
    </source>
</evidence>
<dbReference type="EMBL" id="QGTZ01000001">
    <property type="protein sequence ID" value="PWW44839.1"/>
    <property type="molecule type" value="Genomic_DNA"/>
</dbReference>
<name>A0A855Y287_9BACL</name>
<reference evidence="2 3" key="1">
    <citation type="submission" date="2018-05" db="EMBL/GenBank/DDBJ databases">
        <title>Freshwater and sediment microbial communities from various areas in North America, analyzing microbe dynamics in response to fracking.</title>
        <authorList>
            <person name="Lamendella R."/>
        </authorList>
    </citation>
    <scope>NUCLEOTIDE SEQUENCE [LARGE SCALE GENOMIC DNA]</scope>
    <source>
        <strain evidence="2 3">DB-3</strain>
    </source>
</reference>
<proteinExistence type="predicted"/>
<organism evidence="2 3">
    <name type="scientific">Paenibacillus pabuli</name>
    <dbReference type="NCBI Taxonomy" id="1472"/>
    <lineage>
        <taxon>Bacteria</taxon>
        <taxon>Bacillati</taxon>
        <taxon>Bacillota</taxon>
        <taxon>Bacilli</taxon>
        <taxon>Bacillales</taxon>
        <taxon>Paenibacillaceae</taxon>
        <taxon>Paenibacillus</taxon>
    </lineage>
</organism>
<evidence type="ECO:0000256" key="1">
    <source>
        <dbReference type="SAM" id="MobiDB-lite"/>
    </source>
</evidence>